<organism evidence="20 21">
    <name type="scientific">Stutzerimonas stutzeri</name>
    <name type="common">Pseudomonas stutzeri</name>
    <dbReference type="NCBI Taxonomy" id="316"/>
    <lineage>
        <taxon>Bacteria</taxon>
        <taxon>Pseudomonadati</taxon>
        <taxon>Pseudomonadota</taxon>
        <taxon>Gammaproteobacteria</taxon>
        <taxon>Pseudomonadales</taxon>
        <taxon>Pseudomonadaceae</taxon>
        <taxon>Stutzerimonas</taxon>
    </lineage>
</organism>
<feature type="region of interest" description="Disordered" evidence="18">
    <location>
        <begin position="29"/>
        <end position="69"/>
    </location>
</feature>
<evidence type="ECO:0000256" key="14">
    <source>
        <dbReference type="ARBA" id="ARBA00031542"/>
    </source>
</evidence>
<evidence type="ECO:0000313" key="21">
    <source>
        <dbReference type="Proteomes" id="UP000032439"/>
    </source>
</evidence>
<dbReference type="Proteomes" id="UP000032439">
    <property type="component" value="Unassembled WGS sequence"/>
</dbReference>
<gene>
    <name evidence="16" type="primary">lifO</name>
    <name evidence="20" type="ORF">LO50_09105</name>
</gene>
<keyword evidence="5 16" id="KW-1003">Cell membrane</keyword>
<comment type="caution">
    <text evidence="20">The sequence shown here is derived from an EMBL/GenBank/DDBJ whole genome shotgun (WGS) entry which is preliminary data.</text>
</comment>
<evidence type="ECO:0000256" key="8">
    <source>
        <dbReference type="ARBA" id="ARBA00022963"/>
    </source>
</evidence>
<dbReference type="GO" id="GO:0006457">
    <property type="term" value="P:protein folding"/>
    <property type="evidence" value="ECO:0007669"/>
    <property type="project" value="UniProtKB-UniRule"/>
</dbReference>
<keyword evidence="7 16" id="KW-0812">Transmembrane</keyword>
<evidence type="ECO:0000256" key="12">
    <source>
        <dbReference type="ARBA" id="ARBA00023186"/>
    </source>
</evidence>
<keyword evidence="11 16" id="KW-0472">Membrane</keyword>
<evidence type="ECO:0000256" key="17">
    <source>
        <dbReference type="SAM" id="Coils"/>
    </source>
</evidence>
<evidence type="ECO:0000256" key="9">
    <source>
        <dbReference type="ARBA" id="ARBA00022989"/>
    </source>
</evidence>
<comment type="similarity">
    <text evidence="3 16">Belongs to the lipase chaperone family.</text>
</comment>
<keyword evidence="10 16" id="KW-0443">Lipid metabolism</keyword>
<evidence type="ECO:0000256" key="16">
    <source>
        <dbReference type="HAMAP-Rule" id="MF_00790"/>
    </source>
</evidence>
<evidence type="ECO:0000256" key="15">
    <source>
        <dbReference type="ARBA" id="ARBA00033028"/>
    </source>
</evidence>
<dbReference type="Pfam" id="PF03280">
    <property type="entry name" value="Lipase_chap"/>
    <property type="match status" value="1"/>
</dbReference>
<keyword evidence="8 16" id="KW-0442">Lipid degradation</keyword>
<protein>
    <recommendedName>
        <fullName evidence="4 16">Lipase chaperone</fullName>
    </recommendedName>
    <alternativeName>
        <fullName evidence="16">Lipase activator protein</fullName>
    </alternativeName>
    <alternativeName>
        <fullName evidence="15 16">Lipase foldase</fullName>
    </alternativeName>
    <alternativeName>
        <fullName evidence="13 16">Lipase helper protein</fullName>
    </alternativeName>
    <alternativeName>
        <fullName evidence="14 16">Lipase modulator</fullName>
    </alternativeName>
</protein>
<accession>A0A0D7E6M5</accession>
<keyword evidence="6 16" id="KW-0997">Cell inner membrane</keyword>
<keyword evidence="12 16" id="KW-0143">Chaperone</keyword>
<feature type="compositionally biased region" description="Polar residues" evidence="18">
    <location>
        <begin position="54"/>
        <end position="69"/>
    </location>
</feature>
<feature type="chain" id="PRO_5002319085" description="Lipase chaperone" evidence="19">
    <location>
        <begin position="29"/>
        <end position="337"/>
    </location>
</feature>
<dbReference type="SUPFAM" id="SSF158855">
    <property type="entry name" value="Lipase chaperone-like"/>
    <property type="match status" value="1"/>
</dbReference>
<evidence type="ECO:0000256" key="1">
    <source>
        <dbReference type="ARBA" id="ARBA00003280"/>
    </source>
</evidence>
<dbReference type="RefSeq" id="WP_044314779.1">
    <property type="nucleotide sequence ID" value="NZ_JXXD01000073.1"/>
</dbReference>
<dbReference type="HAMAP" id="MF_00790">
    <property type="entry name" value="Lipase_chap"/>
    <property type="match status" value="1"/>
</dbReference>
<dbReference type="NCBIfam" id="NF002334">
    <property type="entry name" value="PRK01294.1-2"/>
    <property type="match status" value="1"/>
</dbReference>
<evidence type="ECO:0000256" key="6">
    <source>
        <dbReference type="ARBA" id="ARBA00022519"/>
    </source>
</evidence>
<dbReference type="GO" id="GO:0016042">
    <property type="term" value="P:lipid catabolic process"/>
    <property type="evidence" value="ECO:0007669"/>
    <property type="project" value="UniProtKB-UniRule"/>
</dbReference>
<dbReference type="EMBL" id="JXXD01000073">
    <property type="protein sequence ID" value="KIZ36529.1"/>
    <property type="molecule type" value="Genomic_DNA"/>
</dbReference>
<dbReference type="GO" id="GO:0005886">
    <property type="term" value="C:plasma membrane"/>
    <property type="evidence" value="ECO:0007669"/>
    <property type="project" value="UniProtKB-SubCell"/>
</dbReference>
<feature type="compositionally biased region" description="Low complexity" evidence="18">
    <location>
        <begin position="34"/>
        <end position="43"/>
    </location>
</feature>
<sequence length="337" mass="37648">MSKYIILLVLAVALSLTIMQSRSTPSPAAVAEWPSATSPATAAPTPPRKPLKTQPASQGTPQLPTSFKGTQVDGQFRLDEAGNLLIGAELRHLFDYFLAAAGEEPLKNSIERLRRYIVAELPEPAQSQASAVLTQYLNYKRQLLDLESTYSRTTDISALRQRLSAVQALRARVLEPAVHQAFFALDEAYDRFSLERLAIQADSALDSEAKGRAIDQLRAGLPGDLQELLVPQLQSELRERTVALKAQGANAQQIRQLRQQLVGSEAATRLEALDRLRAQWQQRVAVYRQERQRIEATRGLDDVERRSAIEQLEAEQFDEGERLRLIAAFQQQEVAER</sequence>
<feature type="signal peptide" evidence="19">
    <location>
        <begin position="1"/>
        <end position="28"/>
    </location>
</feature>
<comment type="subcellular location">
    <subcellularLocation>
        <location evidence="2">Cell inner membrane</location>
        <topology evidence="2">Single-pass membrane protein</topology>
        <orientation evidence="2">Periplasmic side</orientation>
    </subcellularLocation>
</comment>
<reference evidence="20 21" key="1">
    <citation type="submission" date="2014-11" db="EMBL/GenBank/DDBJ databases">
        <title>Genomics and ecophysiology of heterotrophic nitrogen fixing bacteria isolated from estuarine surface water.</title>
        <authorList>
            <person name="Bentzon-Tilia M."/>
            <person name="Severin I."/>
            <person name="Hansen L.H."/>
            <person name="Riemann L."/>
        </authorList>
    </citation>
    <scope>NUCLEOTIDE SEQUENCE [LARGE SCALE GENOMIC DNA]</scope>
    <source>
        <strain evidence="20 21">BAL361</strain>
    </source>
</reference>
<evidence type="ECO:0000256" key="11">
    <source>
        <dbReference type="ARBA" id="ARBA00023136"/>
    </source>
</evidence>
<keyword evidence="19" id="KW-0732">Signal</keyword>
<feature type="coiled-coil region" evidence="17">
    <location>
        <begin position="270"/>
        <end position="297"/>
    </location>
</feature>
<keyword evidence="17" id="KW-0175">Coiled coil</keyword>
<evidence type="ECO:0000256" key="13">
    <source>
        <dbReference type="ARBA" id="ARBA00030948"/>
    </source>
</evidence>
<evidence type="ECO:0000256" key="7">
    <source>
        <dbReference type="ARBA" id="ARBA00022692"/>
    </source>
</evidence>
<dbReference type="AlphaFoldDB" id="A0A0D7E6M5"/>
<dbReference type="GO" id="GO:0051082">
    <property type="term" value="F:unfolded protein binding"/>
    <property type="evidence" value="ECO:0007669"/>
    <property type="project" value="UniProtKB-UniRule"/>
</dbReference>
<evidence type="ECO:0000256" key="19">
    <source>
        <dbReference type="SAM" id="SignalP"/>
    </source>
</evidence>
<evidence type="ECO:0000256" key="3">
    <source>
        <dbReference type="ARBA" id="ARBA00010358"/>
    </source>
</evidence>
<evidence type="ECO:0000256" key="4">
    <source>
        <dbReference type="ARBA" id="ARBA00019692"/>
    </source>
</evidence>
<evidence type="ECO:0000256" key="2">
    <source>
        <dbReference type="ARBA" id="ARBA00004383"/>
    </source>
</evidence>
<proteinExistence type="inferred from homology"/>
<dbReference type="InterPro" id="IPR004961">
    <property type="entry name" value="Lipase_chaperone"/>
</dbReference>
<name>A0A0D7E6M5_STUST</name>
<evidence type="ECO:0000256" key="5">
    <source>
        <dbReference type="ARBA" id="ARBA00022475"/>
    </source>
</evidence>
<comment type="function">
    <text evidence="1 16">May be involved in the folding of the extracellular lipase during its passage through the periplasm.</text>
</comment>
<evidence type="ECO:0000313" key="20">
    <source>
        <dbReference type="EMBL" id="KIZ36529.1"/>
    </source>
</evidence>
<dbReference type="PATRIC" id="fig|316.110.peg.4378"/>
<keyword evidence="9 16" id="KW-1133">Transmembrane helix</keyword>
<evidence type="ECO:0000256" key="18">
    <source>
        <dbReference type="SAM" id="MobiDB-lite"/>
    </source>
</evidence>
<evidence type="ECO:0000256" key="10">
    <source>
        <dbReference type="ARBA" id="ARBA00023098"/>
    </source>
</evidence>